<organism evidence="1 2">
    <name type="scientific">Kribbella sancticallisti</name>
    <dbReference type="NCBI Taxonomy" id="460087"/>
    <lineage>
        <taxon>Bacteria</taxon>
        <taxon>Bacillati</taxon>
        <taxon>Actinomycetota</taxon>
        <taxon>Actinomycetes</taxon>
        <taxon>Propionibacteriales</taxon>
        <taxon>Kribbellaceae</taxon>
        <taxon>Kribbella</taxon>
    </lineage>
</organism>
<reference evidence="1 2" key="1">
    <citation type="journal article" date="2019" name="Int. J. Syst. Evol. Microbiol.">
        <title>The Global Catalogue of Microorganisms (GCM) 10K type strain sequencing project: providing services to taxonomists for standard genome sequencing and annotation.</title>
        <authorList>
            <consortium name="The Broad Institute Genomics Platform"/>
            <consortium name="The Broad Institute Genome Sequencing Center for Infectious Disease"/>
            <person name="Wu L."/>
            <person name="Ma J."/>
        </authorList>
    </citation>
    <scope>NUCLEOTIDE SEQUENCE [LARGE SCALE GENOMIC DNA]</scope>
    <source>
        <strain evidence="1 2">JCM 14969</strain>
    </source>
</reference>
<dbReference type="RefSeq" id="WP_344217309.1">
    <property type="nucleotide sequence ID" value="NZ_BAAAOS010000032.1"/>
</dbReference>
<evidence type="ECO:0000313" key="1">
    <source>
        <dbReference type="EMBL" id="GAA1587928.1"/>
    </source>
</evidence>
<gene>
    <name evidence="1" type="ORF">GCM10009789_46830</name>
</gene>
<accession>A0ABN2DXI6</accession>
<dbReference type="InterPro" id="IPR006311">
    <property type="entry name" value="TAT_signal"/>
</dbReference>
<dbReference type="EMBL" id="BAAAOS010000032">
    <property type="protein sequence ID" value="GAA1587928.1"/>
    <property type="molecule type" value="Genomic_DNA"/>
</dbReference>
<protein>
    <recommendedName>
        <fullName evidence="3">Cell wall protein</fullName>
    </recommendedName>
</protein>
<name>A0ABN2DXI6_9ACTN</name>
<evidence type="ECO:0008006" key="3">
    <source>
        <dbReference type="Google" id="ProtNLM"/>
    </source>
</evidence>
<keyword evidence="2" id="KW-1185">Reference proteome</keyword>
<dbReference type="Proteomes" id="UP001500393">
    <property type="component" value="Unassembled WGS sequence"/>
</dbReference>
<comment type="caution">
    <text evidence="1">The sequence shown here is derived from an EMBL/GenBank/DDBJ whole genome shotgun (WGS) entry which is preliminary data.</text>
</comment>
<proteinExistence type="predicted"/>
<evidence type="ECO:0000313" key="2">
    <source>
        <dbReference type="Proteomes" id="UP001500393"/>
    </source>
</evidence>
<sequence>MTETIGRRTLLTGAVLGTTATLVGATAMGSLAPETAFAARSQMPEPGQPDPNFAEGRVVSRTDSLVTAAGSDGRLHRIQLTGGTSVWKLRPTTLDQVQVGDGLYARGVLMAGVLAAESVWVNIVNLKVHIAAIGKNVLYLDHNGQRVVGHVVPGTSAAVYNGTPAISDMSMLKVGKHAQIIGAWRPDTNEVDVATIYAAA</sequence>
<dbReference type="PROSITE" id="PS51318">
    <property type="entry name" value="TAT"/>
    <property type="match status" value="1"/>
</dbReference>